<dbReference type="Pfam" id="PF24018">
    <property type="entry name" value="DUF7331"/>
    <property type="match status" value="1"/>
</dbReference>
<dbReference type="KEGG" id="halx:M0R89_17790"/>
<dbReference type="InterPro" id="IPR055755">
    <property type="entry name" value="DUF7331"/>
</dbReference>
<accession>A0A8U0HTE2</accession>
<evidence type="ECO:0000313" key="1">
    <source>
        <dbReference type="EMBL" id="UPV74372.1"/>
    </source>
</evidence>
<name>A0A8U0HTE2_9EURY</name>
<evidence type="ECO:0000313" key="2">
    <source>
        <dbReference type="Proteomes" id="UP000830729"/>
    </source>
</evidence>
<dbReference type="EMBL" id="CP096659">
    <property type="protein sequence ID" value="UPV74372.1"/>
    <property type="molecule type" value="Genomic_DNA"/>
</dbReference>
<reference evidence="1 2" key="1">
    <citation type="submission" date="2022-04" db="EMBL/GenBank/DDBJ databases">
        <title>Diverse halophilic archaea isolated from saline environments.</title>
        <authorList>
            <person name="Cui H.-L."/>
        </authorList>
    </citation>
    <scope>NUCLEOTIDE SEQUENCE [LARGE SCALE GENOMIC DNA]</scope>
    <source>
        <strain evidence="1 2">XZYJT49</strain>
    </source>
</reference>
<protein>
    <submittedName>
        <fullName evidence="1">Uncharacterized protein</fullName>
    </submittedName>
</protein>
<proteinExistence type="predicted"/>
<organism evidence="1 2">
    <name type="scientific">Halorussus limi</name>
    <dbReference type="NCBI Taxonomy" id="2938695"/>
    <lineage>
        <taxon>Archaea</taxon>
        <taxon>Methanobacteriati</taxon>
        <taxon>Methanobacteriota</taxon>
        <taxon>Stenosarchaea group</taxon>
        <taxon>Halobacteria</taxon>
        <taxon>Halobacteriales</taxon>
        <taxon>Haladaptataceae</taxon>
        <taxon>Halorussus</taxon>
    </lineage>
</organism>
<dbReference type="AlphaFoldDB" id="A0A8U0HTE2"/>
<dbReference type="Proteomes" id="UP000830729">
    <property type="component" value="Chromosome"/>
</dbReference>
<dbReference type="GeneID" id="72187091"/>
<gene>
    <name evidence="1" type="ORF">M0R89_17790</name>
</gene>
<keyword evidence="2" id="KW-1185">Reference proteome</keyword>
<sequence length="54" mass="5934">MTGKYESDDGRDADRVTDRYAAFNDGAGEVVVYDTKNNAAWMKSDAAVVVEEMV</sequence>
<dbReference type="RefSeq" id="WP_248650418.1">
    <property type="nucleotide sequence ID" value="NZ_CP096659.1"/>
</dbReference>